<evidence type="ECO:0000313" key="1">
    <source>
        <dbReference type="EMBL" id="KKK77658.1"/>
    </source>
</evidence>
<accession>A0A0F8Y8F7</accession>
<dbReference type="AlphaFoldDB" id="A0A0F8Y8F7"/>
<sequence>MKYLLLLALSGCVQHTVNVDAQGCDVDIDVVVECRING</sequence>
<name>A0A0F8Y8F7_9ZZZZ</name>
<reference evidence="1" key="1">
    <citation type="journal article" date="2015" name="Nature">
        <title>Complex archaea that bridge the gap between prokaryotes and eukaryotes.</title>
        <authorList>
            <person name="Spang A."/>
            <person name="Saw J.H."/>
            <person name="Jorgensen S.L."/>
            <person name="Zaremba-Niedzwiedzka K."/>
            <person name="Martijn J."/>
            <person name="Lind A.E."/>
            <person name="van Eijk R."/>
            <person name="Schleper C."/>
            <person name="Guy L."/>
            <person name="Ettema T.J."/>
        </authorList>
    </citation>
    <scope>NUCLEOTIDE SEQUENCE</scope>
</reference>
<gene>
    <name evidence="1" type="ORF">LCGC14_2851370</name>
</gene>
<comment type="caution">
    <text evidence="1">The sequence shown here is derived from an EMBL/GenBank/DDBJ whole genome shotgun (WGS) entry which is preliminary data.</text>
</comment>
<dbReference type="EMBL" id="LAZR01054850">
    <property type="protein sequence ID" value="KKK77658.1"/>
    <property type="molecule type" value="Genomic_DNA"/>
</dbReference>
<organism evidence="1">
    <name type="scientific">marine sediment metagenome</name>
    <dbReference type="NCBI Taxonomy" id="412755"/>
    <lineage>
        <taxon>unclassified sequences</taxon>
        <taxon>metagenomes</taxon>
        <taxon>ecological metagenomes</taxon>
    </lineage>
</organism>
<protein>
    <submittedName>
        <fullName evidence="1">Uncharacterized protein</fullName>
    </submittedName>
</protein>
<proteinExistence type="predicted"/>